<dbReference type="RefSeq" id="WP_173054699.1">
    <property type="nucleotide sequence ID" value="NZ_BAABGO010000061.1"/>
</dbReference>
<proteinExistence type="predicted"/>
<evidence type="ECO:0000313" key="2">
    <source>
        <dbReference type="Proteomes" id="UP000482800"/>
    </source>
</evidence>
<protein>
    <submittedName>
        <fullName evidence="1">Uncharacterized protein</fullName>
    </submittedName>
</protein>
<gene>
    <name evidence="1" type="ORF">Phou_015110</name>
</gene>
<comment type="caution">
    <text evidence="1">The sequence shown here is derived from an EMBL/GenBank/DDBJ whole genome shotgun (WGS) entry which is preliminary data.</text>
</comment>
<name>A0A6V8K4K7_9ACTN</name>
<dbReference type="EMBL" id="BLPF01000001">
    <property type="protein sequence ID" value="GFJ77331.1"/>
    <property type="molecule type" value="Genomic_DNA"/>
</dbReference>
<reference evidence="1 2" key="1">
    <citation type="submission" date="2020-03" db="EMBL/GenBank/DDBJ databases">
        <title>Whole genome shotgun sequence of Phytohabitans houttuyneae NBRC 108639.</title>
        <authorList>
            <person name="Komaki H."/>
            <person name="Tamura T."/>
        </authorList>
    </citation>
    <scope>NUCLEOTIDE SEQUENCE [LARGE SCALE GENOMIC DNA]</scope>
    <source>
        <strain evidence="1 2">NBRC 108639</strain>
    </source>
</reference>
<sequence>MAEPPAARSFRDSHWWYQLGEVADGLGKVLIFVILWYTPVFLAVNAHTRGIGFVSGTRPVIEGSECSDIESPGCLWRREDWTWTVPAGATAETTVKPHSPGAVRGTAGYMSVRDGCAGARVAWQIFVGDDPVASGTVEYGPPQEVTSEPVAPPIRQVRITARRTDTASCAAVFVWGDMQIDAPWRVWPWELWPK</sequence>
<evidence type="ECO:0000313" key="1">
    <source>
        <dbReference type="EMBL" id="GFJ77331.1"/>
    </source>
</evidence>
<accession>A0A6V8K4K7</accession>
<keyword evidence="2" id="KW-1185">Reference proteome</keyword>
<dbReference type="AlphaFoldDB" id="A0A6V8K4K7"/>
<organism evidence="1 2">
    <name type="scientific">Phytohabitans houttuyneae</name>
    <dbReference type="NCBI Taxonomy" id="1076126"/>
    <lineage>
        <taxon>Bacteria</taxon>
        <taxon>Bacillati</taxon>
        <taxon>Actinomycetota</taxon>
        <taxon>Actinomycetes</taxon>
        <taxon>Micromonosporales</taxon>
        <taxon>Micromonosporaceae</taxon>
    </lineage>
</organism>
<reference evidence="1 2" key="2">
    <citation type="submission" date="2020-03" db="EMBL/GenBank/DDBJ databases">
        <authorList>
            <person name="Ichikawa N."/>
            <person name="Kimura A."/>
            <person name="Kitahashi Y."/>
            <person name="Uohara A."/>
        </authorList>
    </citation>
    <scope>NUCLEOTIDE SEQUENCE [LARGE SCALE GENOMIC DNA]</scope>
    <source>
        <strain evidence="1 2">NBRC 108639</strain>
    </source>
</reference>
<dbReference type="Proteomes" id="UP000482800">
    <property type="component" value="Unassembled WGS sequence"/>
</dbReference>